<evidence type="ECO:0000313" key="10">
    <source>
        <dbReference type="Proteomes" id="UP001345013"/>
    </source>
</evidence>
<keyword evidence="1" id="KW-0805">Transcription regulation</keyword>
<dbReference type="InterPro" id="IPR009057">
    <property type="entry name" value="Homeodomain-like_sf"/>
</dbReference>
<feature type="compositionally biased region" description="Acidic residues" evidence="5">
    <location>
        <begin position="79"/>
        <end position="96"/>
    </location>
</feature>
<gene>
    <name evidence="9" type="primary">ssr2</name>
    <name evidence="9" type="ORF">LTR24_010365</name>
</gene>
<evidence type="ECO:0000256" key="2">
    <source>
        <dbReference type="ARBA" id="ARBA00023125"/>
    </source>
</evidence>
<evidence type="ECO:0000256" key="4">
    <source>
        <dbReference type="ARBA" id="ARBA00023242"/>
    </source>
</evidence>
<feature type="compositionally biased region" description="Basic and acidic residues" evidence="5">
    <location>
        <begin position="1"/>
        <end position="19"/>
    </location>
</feature>
<protein>
    <submittedName>
        <fullName evidence="9">SWI/SNF and RSC complex subunit Ssr2</fullName>
    </submittedName>
</protein>
<keyword evidence="4" id="KW-0539">Nucleus</keyword>
<dbReference type="Proteomes" id="UP001345013">
    <property type="component" value="Unassembled WGS sequence"/>
</dbReference>
<dbReference type="InterPro" id="IPR032451">
    <property type="entry name" value="SMARCC_C"/>
</dbReference>
<feature type="compositionally biased region" description="Basic and acidic residues" evidence="5">
    <location>
        <begin position="97"/>
        <end position="112"/>
    </location>
</feature>
<dbReference type="CDD" id="cd00167">
    <property type="entry name" value="SANT"/>
    <property type="match status" value="1"/>
</dbReference>
<dbReference type="PROSITE" id="PS50090">
    <property type="entry name" value="MYB_LIKE"/>
    <property type="match status" value="1"/>
</dbReference>
<dbReference type="Pfam" id="PF00249">
    <property type="entry name" value="Myb_DNA-binding"/>
    <property type="match status" value="1"/>
</dbReference>
<evidence type="ECO:0000259" key="7">
    <source>
        <dbReference type="PROSITE" id="PS50934"/>
    </source>
</evidence>
<evidence type="ECO:0000256" key="5">
    <source>
        <dbReference type="SAM" id="MobiDB-lite"/>
    </source>
</evidence>
<keyword evidence="10" id="KW-1185">Reference proteome</keyword>
<feature type="region of interest" description="Disordered" evidence="5">
    <location>
        <begin position="534"/>
        <end position="583"/>
    </location>
</feature>
<sequence length="727" mass="79721">MDSEQHETIKREALGDDKPAGQAQSMNVLDDPSDNTDPAQVETDVQSGMANNSGLTLPDQSNAIGANPDAEPEQTPAPGDDDADPEPEDAEMGGLDDEAKVEEGSPGKRVERQTPAPANGADADGQPQSKASIEAAARSHLIQQTHQIILPSYSTWFDMHQIHPIEVKSLPEFFNNRNRSKTPAVYKDYRDFMLNTYRLNPVEYLTVTACRRNLAGDVCAIMRVHAFLEQWGLINYQVDPQTRPSNIGPPFTGHFRTIVDTPRGLQPFQPGPNTATTPGKPHASTERAKSATPASKADLNIEVRRNIYDDKGKEIKSSDDAGKKANGEANGTAGDDATKAIQDAAKQEKKTINCYSCGIDCTRSRFHYSKSDAPSGNQNPNPNDVKYDLCPNCYYQSRMPSTHRSSDFTRLEEPAHTNIPDKDAPWTDSETLLLLEALENFDTNWDEVASHVATRTREECVMKFLQLDIQDQYMEDGPGSVEYRALGGREPISQLENPVMSVVSFLAQMHDPSVVAAASQRSIDRMQKDLRKELEKGVAAQSADTLKDGEKEGRKEGDVKAEDSMDLDTASKPADGSSQDKPHVLTDLSTTALAVSAARSAALATHEEREATRLVSAATNLTLKKYELKLAQFAEMEEIVQAERRDLEKGRQQLFLDQLRFRKRVRDVENQLKQMSMGGGPNAQESMRMLAETMRDGMMGAGFGFANGNTTGVGPMSAEGDVATADV</sequence>
<dbReference type="PROSITE" id="PS51293">
    <property type="entry name" value="SANT"/>
    <property type="match status" value="1"/>
</dbReference>
<dbReference type="PANTHER" id="PTHR12802:SF41">
    <property type="entry name" value="BRAHMA ASSOCIATED PROTEIN 155 KDA"/>
    <property type="match status" value="1"/>
</dbReference>
<dbReference type="PANTHER" id="PTHR12802">
    <property type="entry name" value="SWI/SNF COMPLEX-RELATED"/>
    <property type="match status" value="1"/>
</dbReference>
<proteinExistence type="predicted"/>
<feature type="region of interest" description="Disordered" evidence="5">
    <location>
        <begin position="261"/>
        <end position="335"/>
    </location>
</feature>
<dbReference type="SMART" id="SM00717">
    <property type="entry name" value="SANT"/>
    <property type="match status" value="1"/>
</dbReference>
<dbReference type="PROSITE" id="PS50934">
    <property type="entry name" value="SWIRM"/>
    <property type="match status" value="1"/>
</dbReference>
<dbReference type="Pfam" id="PF16495">
    <property type="entry name" value="SWIRM-assoc_1"/>
    <property type="match status" value="1"/>
</dbReference>
<dbReference type="InterPro" id="IPR036388">
    <property type="entry name" value="WH-like_DNA-bd_sf"/>
</dbReference>
<feature type="domain" description="SANT" evidence="8">
    <location>
        <begin position="421"/>
        <end position="472"/>
    </location>
</feature>
<feature type="domain" description="SWIRM" evidence="7">
    <location>
        <begin position="148"/>
        <end position="245"/>
    </location>
</feature>
<evidence type="ECO:0000313" key="9">
    <source>
        <dbReference type="EMBL" id="KAK5073318.1"/>
    </source>
</evidence>
<organism evidence="9 10">
    <name type="scientific">Lithohypha guttulata</name>
    <dbReference type="NCBI Taxonomy" id="1690604"/>
    <lineage>
        <taxon>Eukaryota</taxon>
        <taxon>Fungi</taxon>
        <taxon>Dikarya</taxon>
        <taxon>Ascomycota</taxon>
        <taxon>Pezizomycotina</taxon>
        <taxon>Eurotiomycetes</taxon>
        <taxon>Chaetothyriomycetidae</taxon>
        <taxon>Chaetothyriales</taxon>
        <taxon>Trichomeriaceae</taxon>
        <taxon>Lithohypha</taxon>
    </lineage>
</organism>
<feature type="compositionally biased region" description="Polar residues" evidence="5">
    <location>
        <begin position="35"/>
        <end position="64"/>
    </location>
</feature>
<dbReference type="InterPro" id="IPR001005">
    <property type="entry name" value="SANT/Myb"/>
</dbReference>
<accession>A0ABR0JVX8</accession>
<feature type="domain" description="Myb-like" evidence="6">
    <location>
        <begin position="418"/>
        <end position="468"/>
    </location>
</feature>
<evidence type="ECO:0000259" key="8">
    <source>
        <dbReference type="PROSITE" id="PS51293"/>
    </source>
</evidence>
<evidence type="ECO:0000256" key="3">
    <source>
        <dbReference type="ARBA" id="ARBA00023163"/>
    </source>
</evidence>
<dbReference type="Gene3D" id="1.10.10.10">
    <property type="entry name" value="Winged helix-like DNA-binding domain superfamily/Winged helix DNA-binding domain"/>
    <property type="match status" value="1"/>
</dbReference>
<comment type="caution">
    <text evidence="9">The sequence shown here is derived from an EMBL/GenBank/DDBJ whole genome shotgun (WGS) entry which is preliminary data.</text>
</comment>
<keyword evidence="2" id="KW-0238">DNA-binding</keyword>
<dbReference type="CDD" id="cd02336">
    <property type="entry name" value="ZZ_RSC8"/>
    <property type="match status" value="1"/>
</dbReference>
<feature type="region of interest" description="Disordered" evidence="5">
    <location>
        <begin position="1"/>
        <end position="132"/>
    </location>
</feature>
<dbReference type="InterPro" id="IPR041984">
    <property type="entry name" value="Rsc8/Ssr1/Ssr2_ZZ"/>
</dbReference>
<dbReference type="InterPro" id="IPR017884">
    <property type="entry name" value="SANT_dom"/>
</dbReference>
<dbReference type="Gene3D" id="1.10.10.60">
    <property type="entry name" value="Homeodomain-like"/>
    <property type="match status" value="1"/>
</dbReference>
<reference evidence="9 10" key="1">
    <citation type="submission" date="2023-08" db="EMBL/GenBank/DDBJ databases">
        <title>Black Yeasts Isolated from many extreme environments.</title>
        <authorList>
            <person name="Coleine C."/>
            <person name="Stajich J.E."/>
            <person name="Selbmann L."/>
        </authorList>
    </citation>
    <scope>NUCLEOTIDE SEQUENCE [LARGE SCALE GENOMIC DNA]</scope>
    <source>
        <strain evidence="9 10">CCFEE 5885</strain>
    </source>
</reference>
<dbReference type="SUPFAM" id="SSF46689">
    <property type="entry name" value="Homeodomain-like"/>
    <property type="match status" value="2"/>
</dbReference>
<feature type="compositionally biased region" description="Basic and acidic residues" evidence="5">
    <location>
        <begin position="545"/>
        <end position="563"/>
    </location>
</feature>
<dbReference type="Pfam" id="PF04433">
    <property type="entry name" value="SWIRM"/>
    <property type="match status" value="1"/>
</dbReference>
<evidence type="ECO:0000259" key="6">
    <source>
        <dbReference type="PROSITE" id="PS50090"/>
    </source>
</evidence>
<dbReference type="EMBL" id="JAVRRG010000314">
    <property type="protein sequence ID" value="KAK5073318.1"/>
    <property type="molecule type" value="Genomic_DNA"/>
</dbReference>
<name>A0ABR0JVX8_9EURO</name>
<keyword evidence="3" id="KW-0804">Transcription</keyword>
<feature type="compositionally biased region" description="Basic and acidic residues" evidence="5">
    <location>
        <begin position="299"/>
        <end position="326"/>
    </location>
</feature>
<evidence type="ECO:0000256" key="1">
    <source>
        <dbReference type="ARBA" id="ARBA00023015"/>
    </source>
</evidence>
<dbReference type="InterPro" id="IPR007526">
    <property type="entry name" value="SWIRM"/>
</dbReference>